<organism evidence="9 10">
    <name type="scientific">Robinsoniella peoriensis</name>
    <dbReference type="NCBI Taxonomy" id="180332"/>
    <lineage>
        <taxon>Bacteria</taxon>
        <taxon>Bacillati</taxon>
        <taxon>Bacillota</taxon>
        <taxon>Clostridia</taxon>
        <taxon>Lachnospirales</taxon>
        <taxon>Lachnospiraceae</taxon>
        <taxon>Robinsoniella</taxon>
    </lineage>
</organism>
<dbReference type="InterPro" id="IPR013737">
    <property type="entry name" value="Bac_rhamnosid_N"/>
</dbReference>
<evidence type="ECO:0000313" key="10">
    <source>
        <dbReference type="Proteomes" id="UP000306509"/>
    </source>
</evidence>
<dbReference type="Gene3D" id="2.60.120.260">
    <property type="entry name" value="Galactose-binding domain-like"/>
    <property type="match status" value="2"/>
</dbReference>
<dbReference type="AlphaFoldDB" id="A0A4U8QMK2"/>
<evidence type="ECO:0000256" key="3">
    <source>
        <dbReference type="ARBA" id="ARBA00022801"/>
    </source>
</evidence>
<dbReference type="SUPFAM" id="SSF48208">
    <property type="entry name" value="Six-hairpin glycosidases"/>
    <property type="match status" value="1"/>
</dbReference>
<dbReference type="Pfam" id="PF17390">
    <property type="entry name" value="Bac_rhamnosid_C"/>
    <property type="match status" value="1"/>
</dbReference>
<dbReference type="Gene3D" id="2.60.40.10">
    <property type="entry name" value="Immunoglobulins"/>
    <property type="match status" value="1"/>
</dbReference>
<dbReference type="InterPro" id="IPR016007">
    <property type="entry name" value="Alpha_rhamnosid"/>
</dbReference>
<evidence type="ECO:0000259" key="6">
    <source>
        <dbReference type="Pfam" id="PF08531"/>
    </source>
</evidence>
<dbReference type="Pfam" id="PF17389">
    <property type="entry name" value="Bac_rhamnosid6H"/>
    <property type="match status" value="1"/>
</dbReference>
<dbReference type="InterPro" id="IPR013783">
    <property type="entry name" value="Ig-like_fold"/>
</dbReference>
<dbReference type="Pfam" id="PF08531">
    <property type="entry name" value="Bac_rhamnosid_N"/>
    <property type="match status" value="1"/>
</dbReference>
<evidence type="ECO:0000259" key="7">
    <source>
        <dbReference type="Pfam" id="PF17389"/>
    </source>
</evidence>
<feature type="domain" description="Alpha-L-rhamnosidase six-hairpin glycosidase" evidence="7">
    <location>
        <begin position="443"/>
        <end position="799"/>
    </location>
</feature>
<dbReference type="InterPro" id="IPR008902">
    <property type="entry name" value="Rhamnosid_concanavalin"/>
</dbReference>
<feature type="domain" description="Alpha-L-rhamnosidase C-terminal" evidence="8">
    <location>
        <begin position="804"/>
        <end position="874"/>
    </location>
</feature>
<evidence type="ECO:0000256" key="2">
    <source>
        <dbReference type="ARBA" id="ARBA00012652"/>
    </source>
</evidence>
<dbReference type="Pfam" id="PF05592">
    <property type="entry name" value="Bac_rhamnosid"/>
    <property type="match status" value="1"/>
</dbReference>
<evidence type="ECO:0000256" key="1">
    <source>
        <dbReference type="ARBA" id="ARBA00001445"/>
    </source>
</evidence>
<dbReference type="Gene3D" id="2.60.420.10">
    <property type="entry name" value="Maltose phosphorylase, domain 3"/>
    <property type="match status" value="1"/>
</dbReference>
<comment type="catalytic activity">
    <reaction evidence="1">
        <text>Hydrolysis of terminal non-reducing alpha-L-rhamnose residues in alpha-L-rhamnosides.</text>
        <dbReference type="EC" id="3.2.1.40"/>
    </reaction>
</comment>
<dbReference type="InterPro" id="IPR035398">
    <property type="entry name" value="Bac_rhamnosid_C"/>
</dbReference>
<dbReference type="RefSeq" id="WP_161597282.1">
    <property type="nucleotide sequence ID" value="NZ_QGQD01000023.1"/>
</dbReference>
<dbReference type="GO" id="GO:0030596">
    <property type="term" value="F:alpha-L-rhamnosidase activity"/>
    <property type="evidence" value="ECO:0007669"/>
    <property type="project" value="UniProtKB-EC"/>
</dbReference>
<evidence type="ECO:0000259" key="5">
    <source>
        <dbReference type="Pfam" id="PF05592"/>
    </source>
</evidence>
<gene>
    <name evidence="9" type="ORF">DSM106044_01063</name>
</gene>
<reference evidence="9 10" key="1">
    <citation type="journal article" date="2019" name="Anaerobe">
        <title>Detection of Robinsoniella peoriensis in multiple bone samples of a trauma patient.</title>
        <authorList>
            <person name="Schrottner P."/>
            <person name="Hartwich K."/>
            <person name="Bunk B."/>
            <person name="Schober I."/>
            <person name="Helbig S."/>
            <person name="Rudolph W.W."/>
            <person name="Gunzer F."/>
        </authorList>
    </citation>
    <scope>NUCLEOTIDE SEQUENCE [LARGE SCALE GENOMIC DNA]</scope>
    <source>
        <strain evidence="9 10">DSM 106044</strain>
    </source>
</reference>
<dbReference type="EMBL" id="QGQD01000023">
    <property type="protein sequence ID" value="TLD02026.1"/>
    <property type="molecule type" value="Genomic_DNA"/>
</dbReference>
<dbReference type="GO" id="GO:0005975">
    <property type="term" value="P:carbohydrate metabolic process"/>
    <property type="evidence" value="ECO:0007669"/>
    <property type="project" value="InterPro"/>
</dbReference>
<evidence type="ECO:0000313" key="9">
    <source>
        <dbReference type="EMBL" id="TLD02026.1"/>
    </source>
</evidence>
<sequence length="990" mass="113282">MKIVRCRTNHMKNPLGFWFEQPVISWTVTETLDKKQETARIVVALDAQLNKIIYDTGKDNTLSGLGTTIPIELLPFTRYYWQVSVWGDGGDEGVSKVSWFETGRRDVPWKFHWITPAWEDNAIHPYIWHKFTLEQPVRSARAYAVGVGMYELMLNGSKVGNEYFAPGCTVYEKGIQCYTYDITKFLGIGENVIGAILGNGWAKGRFGVFGPDVHSQASDRFALRMELRITLLDGSEMEIGTDEDWKCIEAPVIADSLYDGEIYDARKEISGGQRYEFNLDKDSGTTEPGNLDKGAGTLEPDNADLDAVRRWEPENLGRIVDRLSLPVCKKETVKPVSLFRTKKNELVLDMGQNLAGGLAVRIHEPCGTRLKFSFGEVLQDDCFYNENLRSAKQEYIYIANGEERIAEPHFVFYGFRYVKLEGFTKEPVIEDFTGYAMYSDLEETGQITTSDPQVNQLFENAKWSQRGNFVDVPTDCPQRDERMGWTGDAQVFSETASYNMETYEFYTKYLQDLWNEQKLQNGMVGNIIPSFTKRKTDVSDPIQGGSAAWGDAAVIIPWRLYLHYGDITILKRQYESMKAWVDWIRRQDEADGSSWLWRTGFQFGDWLALDGRTAGGTQGGTDKVYIASAYYSYSADLVSKSAKVLGFTDDEEYYWELSERVKQAILNEYFSPNGRLTIKTQTAYILALYMELIPKEWETRVVEDLARRVEEDNMHLTTGFVGTPYLCRVLSAYGYADHAYRIFFQEDYPGWLYEIRMGATTIWERWNSILPDGRISDTGMNSLNHYAYGSIVEWLYQSVCGLQIQEQYPGFKQFVIKPTLCNKLKYAQAAYQSPAGYIFSRWEVADNKMQMNITIPFDAKAAVYLPCPKPETIVGIDSRLLQESSSGYRYADLQAGEYQITYDLQWDAGACYSFDYSVNEMVTVPEAADVLYDLTDRIGIMSKELAPDLNKPLSDALKEMDPAALEQIRKLMNLEQMERRLQMIPVRRIR</sequence>
<dbReference type="Gene3D" id="1.50.10.10">
    <property type="match status" value="1"/>
</dbReference>
<proteinExistence type="predicted"/>
<dbReference type="InterPro" id="IPR012341">
    <property type="entry name" value="6hp_glycosidase-like_sf"/>
</dbReference>
<feature type="domain" description="Alpha-L-rhamnosidase concanavalin-like" evidence="5">
    <location>
        <begin position="340"/>
        <end position="438"/>
    </location>
</feature>
<dbReference type="InterPro" id="IPR035396">
    <property type="entry name" value="Bac_rhamnosid6H"/>
</dbReference>
<evidence type="ECO:0000259" key="8">
    <source>
        <dbReference type="Pfam" id="PF17390"/>
    </source>
</evidence>
<keyword evidence="10" id="KW-1185">Reference proteome</keyword>
<dbReference type="STRING" id="180332.GCA_000797495_00494"/>
<protein>
    <recommendedName>
        <fullName evidence="2">alpha-L-rhamnosidase</fullName>
        <ecNumber evidence="2">3.2.1.40</ecNumber>
    </recommendedName>
</protein>
<dbReference type="Proteomes" id="UP000306509">
    <property type="component" value="Unassembled WGS sequence"/>
</dbReference>
<accession>A0A4U8QMK2</accession>
<feature type="region of interest" description="Disordered" evidence="4">
    <location>
        <begin position="277"/>
        <end position="299"/>
    </location>
</feature>
<feature type="domain" description="Bacterial alpha-L-rhamnosidase N-terminal" evidence="6">
    <location>
        <begin position="137"/>
        <end position="282"/>
    </location>
</feature>
<keyword evidence="3" id="KW-0378">Hydrolase</keyword>
<dbReference type="PANTHER" id="PTHR33307:SF6">
    <property type="entry name" value="ALPHA-RHAMNOSIDASE (EUROFUNG)-RELATED"/>
    <property type="match status" value="1"/>
</dbReference>
<comment type="caution">
    <text evidence="9">The sequence shown here is derived from an EMBL/GenBank/DDBJ whole genome shotgun (WGS) entry which is preliminary data.</text>
</comment>
<dbReference type="PIRSF" id="PIRSF010631">
    <property type="entry name" value="A-rhamnsds"/>
    <property type="match status" value="1"/>
</dbReference>
<name>A0A4U8QMK2_9FIRM</name>
<dbReference type="PANTHER" id="PTHR33307">
    <property type="entry name" value="ALPHA-RHAMNOSIDASE (EUROFUNG)"/>
    <property type="match status" value="1"/>
</dbReference>
<dbReference type="InterPro" id="IPR008928">
    <property type="entry name" value="6-hairpin_glycosidase_sf"/>
</dbReference>
<dbReference type="Pfam" id="PF25788">
    <property type="entry name" value="Ig_Rha78A_N"/>
    <property type="match status" value="1"/>
</dbReference>
<evidence type="ECO:0000256" key="4">
    <source>
        <dbReference type="SAM" id="MobiDB-lite"/>
    </source>
</evidence>
<dbReference type="EC" id="3.2.1.40" evidence="2"/>